<comment type="caution">
    <text evidence="1">The sequence shown here is derived from an EMBL/GenBank/DDBJ whole genome shotgun (WGS) entry which is preliminary data.</text>
</comment>
<dbReference type="Proteomes" id="UP000009309">
    <property type="component" value="Unassembled WGS sequence"/>
</dbReference>
<dbReference type="EMBL" id="CAIT01000009">
    <property type="protein sequence ID" value="CCH56742.1"/>
    <property type="molecule type" value="Genomic_DNA"/>
</dbReference>
<dbReference type="CDD" id="cd02440">
    <property type="entry name" value="AdoMet_MTases"/>
    <property type="match status" value="1"/>
</dbReference>
<keyword evidence="1" id="KW-0489">Methyltransferase</keyword>
<dbReference type="OrthoDB" id="484536at2"/>
<dbReference type="SUPFAM" id="SSF53335">
    <property type="entry name" value="S-adenosyl-L-methionine-dependent methyltransferases"/>
    <property type="match status" value="1"/>
</dbReference>
<sequence>MAFDSISETIDPHQGIVAASTALGFAMNADVLTASLLRTLARSKPGGTFLELGTGTGLSTAWLLDGMDQHSTLISVDNDPACQAIAEQFLGHDERLTLVCQDGTEWIEANPGAFDFIFADTWAGKYLQLDETLAMLKLGGLYVIDDMLPQPNWPDGHDTKAEQLVAHLENRDDIVLTKLAWSTGLIIATKKD</sequence>
<dbReference type="InterPro" id="IPR029063">
    <property type="entry name" value="SAM-dependent_MTases_sf"/>
</dbReference>
<dbReference type="RefSeq" id="WP_009285307.1">
    <property type="nucleotide sequence ID" value="NZ_CAIT01000009.1"/>
</dbReference>
<keyword evidence="2" id="KW-1185">Reference proteome</keyword>
<dbReference type="AlphaFoldDB" id="I2GS64"/>
<protein>
    <submittedName>
        <fullName evidence="1">O-methyltransferase family protein</fullName>
        <ecNumber evidence="1">2.1.1.-</ecNumber>
    </submittedName>
</protein>
<dbReference type="GO" id="GO:0032259">
    <property type="term" value="P:methylation"/>
    <property type="evidence" value="ECO:0007669"/>
    <property type="project" value="UniProtKB-KW"/>
</dbReference>
<dbReference type="STRING" id="1185876.BN8_06128"/>
<accession>I2GS64</accession>
<dbReference type="PANTHER" id="PTHR43167:SF1">
    <property type="entry name" value="PUTATIVE (AFU_ORTHOLOGUE AFUA_6G01830)-RELATED"/>
    <property type="match status" value="1"/>
</dbReference>
<name>I2GS64_9BACT</name>
<reference evidence="1 2" key="1">
    <citation type="journal article" date="2012" name="J. Bacteriol.">
        <title>Genome Sequence of the Filamentous Bacterium Fibrisoma limi BUZ 3T.</title>
        <authorList>
            <person name="Filippini M."/>
            <person name="Qi W."/>
            <person name="Jaenicke S."/>
            <person name="Goesmann A."/>
            <person name="Smits T.H."/>
            <person name="Bagheri H.C."/>
        </authorList>
    </citation>
    <scope>NUCLEOTIDE SEQUENCE [LARGE SCALE GENOMIC DNA]</scope>
    <source>
        <strain evidence="2">BUZ 3T</strain>
    </source>
</reference>
<gene>
    <name evidence="1" type="ORF">BN8_06128</name>
</gene>
<dbReference type="Gene3D" id="3.40.50.150">
    <property type="entry name" value="Vaccinia Virus protein VP39"/>
    <property type="match status" value="1"/>
</dbReference>
<dbReference type="EC" id="2.1.1.-" evidence="1"/>
<dbReference type="Pfam" id="PF13578">
    <property type="entry name" value="Methyltransf_24"/>
    <property type="match status" value="1"/>
</dbReference>
<evidence type="ECO:0000313" key="1">
    <source>
        <dbReference type="EMBL" id="CCH56742.1"/>
    </source>
</evidence>
<organism evidence="1 2">
    <name type="scientific">Fibrisoma limi BUZ 3</name>
    <dbReference type="NCBI Taxonomy" id="1185876"/>
    <lineage>
        <taxon>Bacteria</taxon>
        <taxon>Pseudomonadati</taxon>
        <taxon>Bacteroidota</taxon>
        <taxon>Cytophagia</taxon>
        <taxon>Cytophagales</taxon>
        <taxon>Spirosomataceae</taxon>
        <taxon>Fibrisoma</taxon>
    </lineage>
</organism>
<keyword evidence="1" id="KW-0808">Transferase</keyword>
<evidence type="ECO:0000313" key="2">
    <source>
        <dbReference type="Proteomes" id="UP000009309"/>
    </source>
</evidence>
<dbReference type="eggNOG" id="COG4122">
    <property type="taxonomic scope" value="Bacteria"/>
</dbReference>
<dbReference type="GO" id="GO:0008168">
    <property type="term" value="F:methyltransferase activity"/>
    <property type="evidence" value="ECO:0007669"/>
    <property type="project" value="UniProtKB-KW"/>
</dbReference>
<proteinExistence type="predicted"/>
<dbReference type="PANTHER" id="PTHR43167">
    <property type="entry name" value="PUTATIVE (AFU_ORTHOLOGUE AFUA_6G01830)-RELATED"/>
    <property type="match status" value="1"/>
</dbReference>